<dbReference type="GO" id="GO:0004016">
    <property type="term" value="F:adenylate cyclase activity"/>
    <property type="evidence" value="ECO:0007669"/>
    <property type="project" value="UniProtKB-EC"/>
</dbReference>
<proteinExistence type="predicted"/>
<keyword evidence="7" id="KW-0456">Lyase</keyword>
<accession>A0A1J5R4J2</accession>
<dbReference type="InterPro" id="IPR013656">
    <property type="entry name" value="PAS_4"/>
</dbReference>
<keyword evidence="4" id="KW-1133">Transmembrane helix</keyword>
<comment type="subcellular location">
    <subcellularLocation>
        <location evidence="1">Cell envelope</location>
    </subcellularLocation>
</comment>
<dbReference type="InterPro" id="IPR035965">
    <property type="entry name" value="PAS-like_dom_sf"/>
</dbReference>
<evidence type="ECO:0000256" key="4">
    <source>
        <dbReference type="ARBA" id="ARBA00022989"/>
    </source>
</evidence>
<name>A0A1J5R4J2_9ZZZZ</name>
<evidence type="ECO:0000256" key="3">
    <source>
        <dbReference type="ARBA" id="ARBA00022692"/>
    </source>
</evidence>
<evidence type="ECO:0000256" key="2">
    <source>
        <dbReference type="ARBA" id="ARBA00022475"/>
    </source>
</evidence>
<dbReference type="InterPro" id="IPR001054">
    <property type="entry name" value="A/G_cyclase"/>
</dbReference>
<dbReference type="PROSITE" id="PS50125">
    <property type="entry name" value="GUANYLATE_CYCLASE_2"/>
    <property type="match status" value="1"/>
</dbReference>
<dbReference type="FunFam" id="3.30.70.1230:FF:000016">
    <property type="entry name" value="Adenylate/guanylate cyclase domain-containing protein"/>
    <property type="match status" value="1"/>
</dbReference>
<dbReference type="SMART" id="SM00065">
    <property type="entry name" value="GAF"/>
    <property type="match status" value="2"/>
</dbReference>
<feature type="domain" description="Guanylate cyclase" evidence="6">
    <location>
        <begin position="493"/>
        <end position="625"/>
    </location>
</feature>
<dbReference type="InterPro" id="IPR029016">
    <property type="entry name" value="GAF-like_dom_sf"/>
</dbReference>
<dbReference type="AlphaFoldDB" id="A0A1J5R4J2"/>
<dbReference type="SUPFAM" id="SSF55781">
    <property type="entry name" value="GAF domain-like"/>
    <property type="match status" value="2"/>
</dbReference>
<dbReference type="GO" id="GO:0035556">
    <property type="term" value="P:intracellular signal transduction"/>
    <property type="evidence" value="ECO:0007669"/>
    <property type="project" value="InterPro"/>
</dbReference>
<dbReference type="InterPro" id="IPR029787">
    <property type="entry name" value="Nucleotide_cyclase"/>
</dbReference>
<keyword evidence="5" id="KW-0472">Membrane</keyword>
<keyword evidence="3" id="KW-0812">Transmembrane</keyword>
<evidence type="ECO:0000256" key="5">
    <source>
        <dbReference type="ARBA" id="ARBA00023136"/>
    </source>
</evidence>
<dbReference type="EC" id="4.6.1.1" evidence="7"/>
<dbReference type="PANTHER" id="PTHR43081">
    <property type="entry name" value="ADENYLATE CYCLASE, TERMINAL-DIFFERENTIATION SPECIFIC-RELATED"/>
    <property type="match status" value="1"/>
</dbReference>
<evidence type="ECO:0000313" key="7">
    <source>
        <dbReference type="EMBL" id="OIQ90870.1"/>
    </source>
</evidence>
<dbReference type="Gene3D" id="3.30.450.40">
    <property type="match status" value="2"/>
</dbReference>
<dbReference type="InterPro" id="IPR050697">
    <property type="entry name" value="Adenylyl/Guanylyl_Cyclase_3/4"/>
</dbReference>
<evidence type="ECO:0000256" key="1">
    <source>
        <dbReference type="ARBA" id="ARBA00004196"/>
    </source>
</evidence>
<dbReference type="SMART" id="SM00044">
    <property type="entry name" value="CYCc"/>
    <property type="match status" value="1"/>
</dbReference>
<dbReference type="Pfam" id="PF08448">
    <property type="entry name" value="PAS_4"/>
    <property type="match status" value="1"/>
</dbReference>
<dbReference type="Pfam" id="PF01590">
    <property type="entry name" value="GAF"/>
    <property type="match status" value="2"/>
</dbReference>
<keyword evidence="2" id="KW-1003">Cell membrane</keyword>
<reference evidence="7" key="1">
    <citation type="submission" date="2016-10" db="EMBL/GenBank/DDBJ databases">
        <title>Sequence of Gallionella enrichment culture.</title>
        <authorList>
            <person name="Poehlein A."/>
            <person name="Muehling M."/>
            <person name="Daniel R."/>
        </authorList>
    </citation>
    <scope>NUCLEOTIDE SEQUENCE</scope>
</reference>
<gene>
    <name evidence="7" type="primary">cyaA_24</name>
    <name evidence="7" type="ORF">GALL_272070</name>
</gene>
<sequence length="750" mass="82060">MTRREAAPRRSRARAELLLEVSNRLALAESLDEALHQMRDIATRVIGSERGSIFLHDGKAGELYSRIAGTLPREIRVASDSGIAGHVFSSGQGLVIDDAYQDARFNRAIDQQTGYVTRTILCAPLRTLKGEVIGVAQLLNKRDGLFTRQDLALLEEIVAQASVSLESFRVIEAIERGRRQELEFLAVVSDISSELHLGPLLQKIMAAITRMLDAERSTLFINDDKTAELYTEVGQGLGATSIRLPNHLGIAGTVFTSGQSVNIPHAYADLRFNPAFDRQTGFFTRSILCVPVVSKAGRVIGVTQVLNKRGGAFTDEDEARLKAFTSQISIGLENAKLFDDVQAIKTYNEGILESMSSGVITLNGEDRIVTCNAAAQRLLRAAGPLTGRTAAEIFGDGNGWLLDKLAQVAAGGQDVVLMDMTLTLGAERLSTNVTVLPLTQGADKGQGKMLMIEDISSEKRMKSTMARYMDPALADQLLAEGADFLGGQSVEATILFSDVRSFTTLSEELGPQGIISLLNDYFTLMVDCITDQGGMLDKFIGDAIMAVFGTARRHEDDEDRAVRAAIAMMRALRDFNQRREADGRRPIDIGIGLNTDSVVSGNIGSPKRQDYTVIGDGVNLASRLESACKQYGAHILVSEHTVRRLKGTYRLREVDWVVVKGKTRPVAVHEVLEYQDEESFPQMRTVLEAFRDGLEAYRAGRFAPALRAFEEALGHHPGDGPSRLYTERCRRLLADPPGAAWDGVWVMTAK</sequence>
<dbReference type="EMBL" id="MLJW01000277">
    <property type="protein sequence ID" value="OIQ90870.1"/>
    <property type="molecule type" value="Genomic_DNA"/>
</dbReference>
<dbReference type="InterPro" id="IPR003018">
    <property type="entry name" value="GAF"/>
</dbReference>
<dbReference type="GO" id="GO:0009190">
    <property type="term" value="P:cyclic nucleotide biosynthetic process"/>
    <property type="evidence" value="ECO:0007669"/>
    <property type="project" value="InterPro"/>
</dbReference>
<dbReference type="Gene3D" id="3.30.70.1230">
    <property type="entry name" value="Nucleotide cyclase"/>
    <property type="match status" value="1"/>
</dbReference>
<dbReference type="CDD" id="cd07302">
    <property type="entry name" value="CHD"/>
    <property type="match status" value="1"/>
</dbReference>
<dbReference type="GO" id="GO:0030313">
    <property type="term" value="C:cell envelope"/>
    <property type="evidence" value="ECO:0007669"/>
    <property type="project" value="UniProtKB-SubCell"/>
</dbReference>
<organism evidence="7">
    <name type="scientific">mine drainage metagenome</name>
    <dbReference type="NCBI Taxonomy" id="410659"/>
    <lineage>
        <taxon>unclassified sequences</taxon>
        <taxon>metagenomes</taxon>
        <taxon>ecological metagenomes</taxon>
    </lineage>
</organism>
<dbReference type="SUPFAM" id="SSF55785">
    <property type="entry name" value="PYP-like sensor domain (PAS domain)"/>
    <property type="match status" value="1"/>
</dbReference>
<dbReference type="Gene3D" id="3.30.450.20">
    <property type="entry name" value="PAS domain"/>
    <property type="match status" value="1"/>
</dbReference>
<comment type="caution">
    <text evidence="7">The sequence shown here is derived from an EMBL/GenBank/DDBJ whole genome shotgun (WGS) entry which is preliminary data.</text>
</comment>
<dbReference type="PANTHER" id="PTHR43081:SF1">
    <property type="entry name" value="ADENYLATE CYCLASE, TERMINAL-DIFFERENTIATION SPECIFIC"/>
    <property type="match status" value="1"/>
</dbReference>
<protein>
    <submittedName>
        <fullName evidence="7">Adenylate cyclase 1</fullName>
        <ecNumber evidence="7">4.6.1.1</ecNumber>
    </submittedName>
</protein>
<dbReference type="SUPFAM" id="SSF55073">
    <property type="entry name" value="Nucleotide cyclase"/>
    <property type="match status" value="1"/>
</dbReference>
<evidence type="ECO:0000259" key="6">
    <source>
        <dbReference type="PROSITE" id="PS50125"/>
    </source>
</evidence>
<dbReference type="Pfam" id="PF00211">
    <property type="entry name" value="Guanylate_cyc"/>
    <property type="match status" value="1"/>
</dbReference>